<feature type="transmembrane region" description="Helical" evidence="10">
    <location>
        <begin position="456"/>
        <end position="474"/>
    </location>
</feature>
<dbReference type="Proteomes" id="UP000053105">
    <property type="component" value="Unassembled WGS sequence"/>
</dbReference>
<evidence type="ECO:0000256" key="9">
    <source>
        <dbReference type="SAM" id="MobiDB-lite"/>
    </source>
</evidence>
<evidence type="ECO:0000256" key="6">
    <source>
        <dbReference type="ARBA" id="ARBA00022840"/>
    </source>
</evidence>
<evidence type="ECO:0000313" key="12">
    <source>
        <dbReference type="EMBL" id="KOX79142.1"/>
    </source>
</evidence>
<feature type="region of interest" description="Disordered" evidence="9">
    <location>
        <begin position="483"/>
        <end position="507"/>
    </location>
</feature>
<dbReference type="InterPro" id="IPR050352">
    <property type="entry name" value="ABCG_transporters"/>
</dbReference>
<dbReference type="InterPro" id="IPR003593">
    <property type="entry name" value="AAA+_ATPase"/>
</dbReference>
<evidence type="ECO:0000256" key="4">
    <source>
        <dbReference type="ARBA" id="ARBA00022692"/>
    </source>
</evidence>
<feature type="compositionally biased region" description="Basic and acidic residues" evidence="9">
    <location>
        <begin position="582"/>
        <end position="592"/>
    </location>
</feature>
<feature type="compositionally biased region" description="Basic residues" evidence="9">
    <location>
        <begin position="717"/>
        <end position="732"/>
    </location>
</feature>
<reference evidence="12 13" key="1">
    <citation type="submission" date="2015-07" db="EMBL/GenBank/DDBJ databases">
        <title>The genome of Melipona quadrifasciata.</title>
        <authorList>
            <person name="Pan H."/>
            <person name="Kapheim K."/>
        </authorList>
    </citation>
    <scope>NUCLEOTIDE SEQUENCE [LARGE SCALE GENOMIC DNA]</scope>
    <source>
        <strain evidence="12">0111107301</strain>
        <tissue evidence="12">Whole body</tissue>
    </source>
</reference>
<evidence type="ECO:0000313" key="13">
    <source>
        <dbReference type="Proteomes" id="UP000053105"/>
    </source>
</evidence>
<dbReference type="GO" id="GO:0140359">
    <property type="term" value="F:ABC-type transporter activity"/>
    <property type="evidence" value="ECO:0007669"/>
    <property type="project" value="InterPro"/>
</dbReference>
<evidence type="ECO:0000256" key="10">
    <source>
        <dbReference type="SAM" id="Phobius"/>
    </source>
</evidence>
<feature type="domain" description="ABC transporter" evidence="11">
    <location>
        <begin position="18"/>
        <end position="259"/>
    </location>
</feature>
<organism evidence="12 13">
    <name type="scientific">Melipona quadrifasciata</name>
    <dbReference type="NCBI Taxonomy" id="166423"/>
    <lineage>
        <taxon>Eukaryota</taxon>
        <taxon>Metazoa</taxon>
        <taxon>Ecdysozoa</taxon>
        <taxon>Arthropoda</taxon>
        <taxon>Hexapoda</taxon>
        <taxon>Insecta</taxon>
        <taxon>Pterygota</taxon>
        <taxon>Neoptera</taxon>
        <taxon>Endopterygota</taxon>
        <taxon>Hymenoptera</taxon>
        <taxon>Apocrita</taxon>
        <taxon>Aculeata</taxon>
        <taxon>Apoidea</taxon>
        <taxon>Anthophila</taxon>
        <taxon>Apidae</taxon>
        <taxon>Melipona</taxon>
    </lineage>
</organism>
<evidence type="ECO:0000256" key="3">
    <source>
        <dbReference type="ARBA" id="ARBA00022448"/>
    </source>
</evidence>
<feature type="compositionally biased region" description="Basic and acidic residues" evidence="9">
    <location>
        <begin position="495"/>
        <end position="505"/>
    </location>
</feature>
<protein>
    <submittedName>
        <fullName evidence="12">ATP-binding cassette sub-family G member 4</fullName>
    </submittedName>
</protein>
<dbReference type="InterPro" id="IPR003439">
    <property type="entry name" value="ABC_transporter-like_ATP-bd"/>
</dbReference>
<evidence type="ECO:0000256" key="7">
    <source>
        <dbReference type="ARBA" id="ARBA00022989"/>
    </source>
</evidence>
<dbReference type="Pfam" id="PF01061">
    <property type="entry name" value="ABC2_membrane"/>
    <property type="match status" value="1"/>
</dbReference>
<evidence type="ECO:0000256" key="5">
    <source>
        <dbReference type="ARBA" id="ARBA00022741"/>
    </source>
</evidence>
<dbReference type="PROSITE" id="PS00211">
    <property type="entry name" value="ABC_TRANSPORTER_1"/>
    <property type="match status" value="1"/>
</dbReference>
<dbReference type="GO" id="GO:0016887">
    <property type="term" value="F:ATP hydrolysis activity"/>
    <property type="evidence" value="ECO:0007669"/>
    <property type="project" value="InterPro"/>
</dbReference>
<name>A0A0N0BJH4_9HYME</name>
<dbReference type="PANTHER" id="PTHR48041">
    <property type="entry name" value="ABC TRANSPORTER G FAMILY MEMBER 28"/>
    <property type="match status" value="1"/>
</dbReference>
<dbReference type="FunFam" id="3.40.50.300:FF:001077">
    <property type="entry name" value="Uncharacterized protein, isoform A"/>
    <property type="match status" value="1"/>
</dbReference>
<keyword evidence="13" id="KW-1185">Reference proteome</keyword>
<comment type="similarity">
    <text evidence="2">Belongs to the ABC transporter superfamily. ABCG family. Eye pigment precursor importer (TC 3.A.1.204) subfamily.</text>
</comment>
<dbReference type="GO" id="GO:0005886">
    <property type="term" value="C:plasma membrane"/>
    <property type="evidence" value="ECO:0007669"/>
    <property type="project" value="TreeGrafter"/>
</dbReference>
<feature type="region of interest" description="Disordered" evidence="9">
    <location>
        <begin position="574"/>
        <end position="599"/>
    </location>
</feature>
<evidence type="ECO:0000256" key="8">
    <source>
        <dbReference type="ARBA" id="ARBA00023136"/>
    </source>
</evidence>
<dbReference type="Pfam" id="PF19055">
    <property type="entry name" value="ABC2_membrane_7"/>
    <property type="match status" value="1"/>
</dbReference>
<dbReference type="CDD" id="cd03213">
    <property type="entry name" value="ABCG_EPDR"/>
    <property type="match status" value="1"/>
</dbReference>
<keyword evidence="4 10" id="KW-0812">Transmembrane</keyword>
<dbReference type="AlphaFoldDB" id="A0A0N0BJH4"/>
<dbReference type="EMBL" id="KQ435714">
    <property type="protein sequence ID" value="KOX79142.1"/>
    <property type="molecule type" value="Genomic_DNA"/>
</dbReference>
<feature type="region of interest" description="Disordered" evidence="9">
    <location>
        <begin position="687"/>
        <end position="732"/>
    </location>
</feature>
<sequence>MYQRVVLLSLPRVESIDIQFTDLSCEVRDGFRGPLKKILNNVSGTFKTGELSAIIGLSGAGKSTLLNILTGFRRDKWTGKVEYIGDRRKHSWKEYRKQSCYIQQNDCLLPLFTVSETMWMAANLKIGESLNRKSKEMLIVEMLENLDLSKTMETKCGRLSGGQKKRLSIALELLDNPPVMFLDEPTTGLDSLSSYQCVKLLRGLAKAGRTIICTIHQPSAAIYEMFDTAYLLAGGRCMYEGATANTIAYFASVGLHCPKYHNPADYMIEVVSKEYGDFNDQLVKLTSNKEKSWRLDTSRCLANNNSKFDESKVGVLILMAFAHISVSYFLSGQPAEVSRYCMFLLVAILTTLVSESMGLFIGVLTNPTNGTFLGAIILCGMMGLSGCLALFKHMPRVMYYSSYVSYVRHSLDGFFQALYGYNREKTSCSENYCHYNMPKTLLTELSMTDGNYWMDILYLFCYYAFFRIAVYFSLKRKLSKASEKKKKEEEEEEEEKRRTERDGAETRALTTTTRVSIVLNLNKLKYMATGRAHYSEAWIIRRRDFNLQDYSGLGPLKLVVQSFSQNYVNLNYQSSVPPTNEEASRRKVAENAREDEDEGELCAPLGDQMRHTHSTKLFQRLVDVSDAYPEKASLDYNTPQTHSKLVHNDALNNSFANKMNVQMLHQGTKEVLTSAWSRRKPMASSSLCCSGAGFTHNTNATTKPKKKKREQPSQHNVHNKQRGKMKESRRRRRRELIITIKEKRRRNCRKSEALMHTMWMVPRLGSAVKWGETGAVPGAQPGAEPVKGGGELTGVDGCGESTTRNYHKHLNLKANNCTYNDHGINVGDEKGTGQLTDIVGICVEGCSFGGGVSRRVLAEFIRAILKQKERTRNSAKLDKFDATKSPASSILTKYKWSQLCQCPTVRSNPIFDKNLDLQIQALPQCVCSANRQFTFYKKSPKVFHQRGDKIIGTKNAGSIKLEKN</sequence>
<evidence type="ECO:0000259" key="11">
    <source>
        <dbReference type="PROSITE" id="PS50893"/>
    </source>
</evidence>
<keyword evidence="8 10" id="KW-0472">Membrane</keyword>
<dbReference type="GO" id="GO:0005524">
    <property type="term" value="F:ATP binding"/>
    <property type="evidence" value="ECO:0007669"/>
    <property type="project" value="UniProtKB-KW"/>
</dbReference>
<comment type="subcellular location">
    <subcellularLocation>
        <location evidence="1">Membrane</location>
        <topology evidence="1">Multi-pass membrane protein</topology>
    </subcellularLocation>
</comment>
<dbReference type="STRING" id="166423.A0A0N0BJH4"/>
<keyword evidence="3" id="KW-0813">Transport</keyword>
<dbReference type="OrthoDB" id="66620at2759"/>
<proteinExistence type="inferred from homology"/>
<keyword evidence="6 12" id="KW-0067">ATP-binding</keyword>
<accession>A0A0N0BJH4</accession>
<evidence type="ECO:0000256" key="1">
    <source>
        <dbReference type="ARBA" id="ARBA00004141"/>
    </source>
</evidence>
<dbReference type="SUPFAM" id="SSF52540">
    <property type="entry name" value="P-loop containing nucleoside triphosphate hydrolases"/>
    <property type="match status" value="1"/>
</dbReference>
<keyword evidence="5" id="KW-0547">Nucleotide-binding</keyword>
<dbReference type="Pfam" id="PF00005">
    <property type="entry name" value="ABC_tran"/>
    <property type="match status" value="1"/>
</dbReference>
<dbReference type="InterPro" id="IPR027417">
    <property type="entry name" value="P-loop_NTPase"/>
</dbReference>
<dbReference type="PANTHER" id="PTHR48041:SF32">
    <property type="entry name" value="PROTEIN WHITE-LIKE PROTEIN"/>
    <property type="match status" value="1"/>
</dbReference>
<feature type="transmembrane region" description="Helical" evidence="10">
    <location>
        <begin position="313"/>
        <end position="330"/>
    </location>
</feature>
<dbReference type="SMART" id="SM00382">
    <property type="entry name" value="AAA"/>
    <property type="match status" value="1"/>
</dbReference>
<feature type="transmembrane region" description="Helical" evidence="10">
    <location>
        <begin position="370"/>
        <end position="391"/>
    </location>
</feature>
<feature type="transmembrane region" description="Helical" evidence="10">
    <location>
        <begin position="342"/>
        <end position="364"/>
    </location>
</feature>
<gene>
    <name evidence="12" type="ORF">WN51_07144</name>
</gene>
<dbReference type="PROSITE" id="PS50893">
    <property type="entry name" value="ABC_TRANSPORTER_2"/>
    <property type="match status" value="1"/>
</dbReference>
<dbReference type="Gene3D" id="3.40.50.300">
    <property type="entry name" value="P-loop containing nucleotide triphosphate hydrolases"/>
    <property type="match status" value="1"/>
</dbReference>
<evidence type="ECO:0000256" key="2">
    <source>
        <dbReference type="ARBA" id="ARBA00005814"/>
    </source>
</evidence>
<dbReference type="InterPro" id="IPR043926">
    <property type="entry name" value="ABCG_dom"/>
</dbReference>
<dbReference type="InterPro" id="IPR017871">
    <property type="entry name" value="ABC_transporter-like_CS"/>
</dbReference>
<keyword evidence="7 10" id="KW-1133">Transmembrane helix</keyword>
<dbReference type="InterPro" id="IPR013525">
    <property type="entry name" value="ABC2_TM"/>
</dbReference>